<dbReference type="Gene3D" id="6.10.140.730">
    <property type="match status" value="1"/>
</dbReference>
<feature type="domain" description="Heavy metal binding" evidence="4">
    <location>
        <begin position="54"/>
        <end position="80"/>
    </location>
</feature>
<dbReference type="SUPFAM" id="SSF111369">
    <property type="entry name" value="HlyD-like secretion proteins"/>
    <property type="match status" value="1"/>
</dbReference>
<proteinExistence type="inferred from homology"/>
<dbReference type="Pfam" id="PF19335">
    <property type="entry name" value="HMBD"/>
    <property type="match status" value="1"/>
</dbReference>
<comment type="similarity">
    <text evidence="1">Belongs to the membrane fusion protein (MFP) (TC 8.A.1) family.</text>
</comment>
<name>A0A3N5Y5D5_9ALTE</name>
<dbReference type="GO" id="GO:0015679">
    <property type="term" value="P:plasma membrane copper ion transport"/>
    <property type="evidence" value="ECO:0007669"/>
    <property type="project" value="TreeGrafter"/>
</dbReference>
<dbReference type="Pfam" id="PF25919">
    <property type="entry name" value="BSH_CusB"/>
    <property type="match status" value="1"/>
</dbReference>
<evidence type="ECO:0000259" key="7">
    <source>
        <dbReference type="Pfam" id="PF25954"/>
    </source>
</evidence>
<feature type="domain" description="CusB-like three alpha-helical bundle" evidence="5">
    <location>
        <begin position="168"/>
        <end position="214"/>
    </location>
</feature>
<dbReference type="GO" id="GO:0060003">
    <property type="term" value="P:copper ion export"/>
    <property type="evidence" value="ECO:0007669"/>
    <property type="project" value="TreeGrafter"/>
</dbReference>
<dbReference type="Proteomes" id="UP000275281">
    <property type="component" value="Unassembled WGS sequence"/>
</dbReference>
<evidence type="ECO:0000256" key="3">
    <source>
        <dbReference type="SAM" id="Phobius"/>
    </source>
</evidence>
<keyword evidence="3" id="KW-1133">Transmembrane helix</keyword>
<dbReference type="InterPro" id="IPR058790">
    <property type="entry name" value="BSH_CusB"/>
</dbReference>
<dbReference type="InterPro" id="IPR042230">
    <property type="entry name" value="CusF_sf"/>
</dbReference>
<dbReference type="Pfam" id="PF25954">
    <property type="entry name" value="Beta-barrel_RND_2"/>
    <property type="match status" value="1"/>
</dbReference>
<dbReference type="Gene3D" id="2.40.50.100">
    <property type="match status" value="1"/>
</dbReference>
<dbReference type="GO" id="GO:0046914">
    <property type="term" value="F:transition metal ion binding"/>
    <property type="evidence" value="ECO:0007669"/>
    <property type="project" value="TreeGrafter"/>
</dbReference>
<evidence type="ECO:0000259" key="5">
    <source>
        <dbReference type="Pfam" id="PF25869"/>
    </source>
</evidence>
<dbReference type="InterPro" id="IPR006143">
    <property type="entry name" value="RND_pump_MFP"/>
</dbReference>
<reference evidence="9 10" key="1">
    <citation type="submission" date="2018-11" db="EMBL/GenBank/DDBJ databases">
        <authorList>
            <person name="Ye M.-Q."/>
            <person name="Du Z.-J."/>
        </authorList>
    </citation>
    <scope>NUCLEOTIDE SEQUENCE [LARGE SCALE GENOMIC DNA]</scope>
    <source>
        <strain evidence="9 10">U0105</strain>
    </source>
</reference>
<keyword evidence="10" id="KW-1185">Reference proteome</keyword>
<feature type="transmembrane region" description="Helical" evidence="3">
    <location>
        <begin position="12"/>
        <end position="30"/>
    </location>
</feature>
<feature type="domain" description="CusB-like beta-barrel" evidence="7">
    <location>
        <begin position="253"/>
        <end position="332"/>
    </location>
</feature>
<dbReference type="InterPro" id="IPR021647">
    <property type="entry name" value="CusF_Ec"/>
</dbReference>
<dbReference type="GO" id="GO:0016020">
    <property type="term" value="C:membrane"/>
    <property type="evidence" value="ECO:0007669"/>
    <property type="project" value="InterPro"/>
</dbReference>
<dbReference type="RefSeq" id="WP_124026474.1">
    <property type="nucleotide sequence ID" value="NZ_JBHRSN010000005.1"/>
</dbReference>
<dbReference type="GO" id="GO:0022857">
    <property type="term" value="F:transmembrane transporter activity"/>
    <property type="evidence" value="ECO:0007669"/>
    <property type="project" value="InterPro"/>
</dbReference>
<evidence type="ECO:0000256" key="1">
    <source>
        <dbReference type="ARBA" id="ARBA00009477"/>
    </source>
</evidence>
<dbReference type="NCBIfam" id="TIGR01730">
    <property type="entry name" value="RND_mfp"/>
    <property type="match status" value="1"/>
</dbReference>
<dbReference type="Gene3D" id="2.40.50.320">
    <property type="entry name" value="Copper binding periplasmic protein CusF"/>
    <property type="match status" value="1"/>
</dbReference>
<dbReference type="InterPro" id="IPR058791">
    <property type="entry name" value="3HB_CusB"/>
</dbReference>
<feature type="domain" description="Multidrug resistance protein MdtA-like C-terminal permuted SH3" evidence="8">
    <location>
        <begin position="340"/>
        <end position="395"/>
    </location>
</feature>
<accession>A0A3N5Y5D5</accession>
<dbReference type="GO" id="GO:0030288">
    <property type="term" value="C:outer membrane-bounded periplasmic space"/>
    <property type="evidence" value="ECO:0007669"/>
    <property type="project" value="TreeGrafter"/>
</dbReference>
<organism evidence="9 10">
    <name type="scientific">Alteromonas sediminis</name>
    <dbReference type="NCBI Taxonomy" id="2259342"/>
    <lineage>
        <taxon>Bacteria</taxon>
        <taxon>Pseudomonadati</taxon>
        <taxon>Pseudomonadota</taxon>
        <taxon>Gammaproteobacteria</taxon>
        <taxon>Alteromonadales</taxon>
        <taxon>Alteromonadaceae</taxon>
        <taxon>Alteromonas/Salinimonas group</taxon>
        <taxon>Alteromonas</taxon>
    </lineage>
</organism>
<dbReference type="Pfam" id="PF11604">
    <property type="entry name" value="CusF_Ec"/>
    <property type="match status" value="1"/>
</dbReference>
<dbReference type="OrthoDB" id="9806939at2"/>
<comment type="caution">
    <text evidence="9">The sequence shown here is derived from an EMBL/GenBank/DDBJ whole genome shotgun (WGS) entry which is preliminary data.</text>
</comment>
<dbReference type="InterPro" id="IPR058627">
    <property type="entry name" value="MdtA-like_C"/>
</dbReference>
<dbReference type="AlphaFoldDB" id="A0A3N5Y5D5"/>
<evidence type="ECO:0000313" key="10">
    <source>
        <dbReference type="Proteomes" id="UP000275281"/>
    </source>
</evidence>
<protein>
    <submittedName>
        <fullName evidence="9">Efflux RND transporter periplasmic adaptor subunit</fullName>
    </submittedName>
</protein>
<evidence type="ECO:0000256" key="2">
    <source>
        <dbReference type="ARBA" id="ARBA00022448"/>
    </source>
</evidence>
<dbReference type="Gene3D" id="2.40.420.20">
    <property type="match status" value="1"/>
</dbReference>
<dbReference type="InterPro" id="IPR045800">
    <property type="entry name" value="HMBD"/>
</dbReference>
<dbReference type="PANTHER" id="PTHR30097:SF15">
    <property type="entry name" value="CATION EFFLUX SYSTEM PROTEIN CUSB"/>
    <property type="match status" value="1"/>
</dbReference>
<dbReference type="PANTHER" id="PTHR30097">
    <property type="entry name" value="CATION EFFLUX SYSTEM PROTEIN CUSB"/>
    <property type="match status" value="1"/>
</dbReference>
<dbReference type="InterPro" id="IPR051909">
    <property type="entry name" value="MFP_Cation_Efflux"/>
</dbReference>
<keyword evidence="3" id="KW-0472">Membrane</keyword>
<feature type="domain" description="CusB-like barrel-sandwich hybrid" evidence="6">
    <location>
        <begin position="133"/>
        <end position="249"/>
    </location>
</feature>
<evidence type="ECO:0000259" key="6">
    <source>
        <dbReference type="Pfam" id="PF25919"/>
    </source>
</evidence>
<sequence>MADSTKSQFRHLIIGLVAGSVIGALAYAFFMSPQGHDMENAASGDKGGEEAPLYWVAPMDPNFKRDKPGKSPMGMDLVPVYADDVAGDSPGTVSIDPVTVQNLGVKTAQVERVKPTQTVRAVGQVQFAEDAIEHVHPRIEGWVEVLNVRAIGDYVEKGAPLYSLYSPELVNAQEEFVIALKQNNPSLINAARMRLNALSVPDTLITQLERARKVAHKVTFVAPQSGVIKELNVQQGFYVKPSMTMLSIASLERVWVLADIFPRDAIGLKSGKPARISSNDLPGHTFDASLDYLYPALSATTRTLQARFVVDQSSNTHENILRPGMYTQVHMTVQPEQPIVVVPSQAVIRTGTSERVVLALEEGKYKSINVELGRTFGDSIEVLDGLSQGDKIVISAQFLIDSESSISSDFMRMAPEQEDVGSDVSAWTQATVNDVDVQARKVTLTHGYLDAFDMMGMTMDFTVAEDININDFVIDAQVHVEIIREPSGMFQVKTLHVMGDMQGDHE</sequence>
<keyword evidence="2" id="KW-0813">Transport</keyword>
<evidence type="ECO:0000259" key="8">
    <source>
        <dbReference type="Pfam" id="PF25967"/>
    </source>
</evidence>
<dbReference type="Gene3D" id="2.40.30.170">
    <property type="match status" value="1"/>
</dbReference>
<evidence type="ECO:0000259" key="4">
    <source>
        <dbReference type="Pfam" id="PF19335"/>
    </source>
</evidence>
<evidence type="ECO:0000313" key="9">
    <source>
        <dbReference type="EMBL" id="RPJ68473.1"/>
    </source>
</evidence>
<dbReference type="InterPro" id="IPR058792">
    <property type="entry name" value="Beta-barrel_RND_2"/>
</dbReference>
<dbReference type="EMBL" id="RPOK01000001">
    <property type="protein sequence ID" value="RPJ68473.1"/>
    <property type="molecule type" value="Genomic_DNA"/>
</dbReference>
<keyword evidence="3" id="KW-0812">Transmembrane</keyword>
<dbReference type="Pfam" id="PF25869">
    <property type="entry name" value="3HB_CusB"/>
    <property type="match status" value="1"/>
</dbReference>
<gene>
    <name evidence="9" type="ORF">DRW07_03445</name>
</gene>
<dbReference type="Pfam" id="PF25967">
    <property type="entry name" value="RND-MFP_C"/>
    <property type="match status" value="1"/>
</dbReference>